<dbReference type="AlphaFoldDB" id="W9C491"/>
<sequence length="548" mass="61635">MPRIPMHRFIAIATVAFFLILSYYHENVSQTFVPAFRETPKPKEHASAPTPEKSTAATSKQVAQTHETTQQSQISPVELNITDVDDAVFLRDILEKNNVEMEINYVMRTIRYITDAKERPMMTNTSQELFPRGWKKVNLDKTNRLPADTLEALEIHVMKTPRPNEIDATELLFGVSTTYKRFNDEIDGPIKEWVRWLTDGNGTSNGAGLVLQLHDTTEEQLASAQKMLTGVGISATVLHSDPSLDMPGRYVDLVPILYSHPSRSTRKYLALIDDDTFFPSIGALMKELHSYDPEKENYIGALTERVDFIINDRVPMAYGGAGVFITLPLAHTLIGLPCLDVDPSTGEYTESGFQGDRLLYHCIKNHTSISLDYLPRLNQLDQWGDPAGFYEAGHQPLSLHHYKSWHHATPEVSHIVADACGEACVFQRFGFDGKGASKWVLTNGYSLAEYPTGIHWDMSKMEGTFDLGDSDGWASGKEDVRMVLAYGALREGLSHTGKKRAWEALGGRKRADGVVDMVYVKRRGDHRWVGQDENEEDRENVVTLRFTP</sequence>
<feature type="compositionally biased region" description="Polar residues" evidence="1">
    <location>
        <begin position="52"/>
        <end position="74"/>
    </location>
</feature>
<dbReference type="EMBL" id="AYSA01000791">
    <property type="protein sequence ID" value="ESZ89744.1"/>
    <property type="molecule type" value="Genomic_DNA"/>
</dbReference>
<dbReference type="FunFam" id="3.90.550.50:FF:000036">
    <property type="entry name" value="Putative glycosyltransferase family 31 protein"/>
    <property type="match status" value="1"/>
</dbReference>
<evidence type="ECO:0000313" key="2">
    <source>
        <dbReference type="EMBL" id="ESZ89744.1"/>
    </source>
</evidence>
<dbReference type="OrthoDB" id="414175at2759"/>
<evidence type="ECO:0008006" key="4">
    <source>
        <dbReference type="Google" id="ProtNLM"/>
    </source>
</evidence>
<dbReference type="Gene3D" id="3.90.550.50">
    <property type="match status" value="1"/>
</dbReference>
<gene>
    <name evidence="2" type="ORF">SBOR_9871</name>
</gene>
<dbReference type="Proteomes" id="UP000019487">
    <property type="component" value="Unassembled WGS sequence"/>
</dbReference>
<accession>W9C491</accession>
<organism evidence="2 3">
    <name type="scientific">Sclerotinia borealis (strain F-4128)</name>
    <dbReference type="NCBI Taxonomy" id="1432307"/>
    <lineage>
        <taxon>Eukaryota</taxon>
        <taxon>Fungi</taxon>
        <taxon>Dikarya</taxon>
        <taxon>Ascomycota</taxon>
        <taxon>Pezizomycotina</taxon>
        <taxon>Leotiomycetes</taxon>
        <taxon>Helotiales</taxon>
        <taxon>Sclerotiniaceae</taxon>
        <taxon>Sclerotinia</taxon>
    </lineage>
</organism>
<proteinExistence type="predicted"/>
<dbReference type="STRING" id="1432307.W9C491"/>
<name>W9C491_SCLBF</name>
<evidence type="ECO:0000256" key="1">
    <source>
        <dbReference type="SAM" id="MobiDB-lite"/>
    </source>
</evidence>
<evidence type="ECO:0000313" key="3">
    <source>
        <dbReference type="Proteomes" id="UP000019487"/>
    </source>
</evidence>
<feature type="region of interest" description="Disordered" evidence="1">
    <location>
        <begin position="39"/>
        <end position="74"/>
    </location>
</feature>
<protein>
    <recommendedName>
        <fullName evidence="4">Glycosyltransferase family 31 protein</fullName>
    </recommendedName>
</protein>
<keyword evidence="3" id="KW-1185">Reference proteome</keyword>
<dbReference type="HOGENOM" id="CLU_024640_2_0_1"/>
<comment type="caution">
    <text evidence="2">The sequence shown here is derived from an EMBL/GenBank/DDBJ whole genome shotgun (WGS) entry which is preliminary data.</text>
</comment>
<dbReference type="PANTHER" id="PTHR10811">
    <property type="entry name" value="FRINGE-RELATED"/>
    <property type="match status" value="1"/>
</dbReference>
<reference evidence="2 3" key="1">
    <citation type="journal article" date="2014" name="Genome Announc.">
        <title>Draft genome sequence of Sclerotinia borealis, a psychrophilic plant pathogenic fungus.</title>
        <authorList>
            <person name="Mardanov A.V."/>
            <person name="Beletsky A.V."/>
            <person name="Kadnikov V.V."/>
            <person name="Ignatov A.N."/>
            <person name="Ravin N.V."/>
        </authorList>
    </citation>
    <scope>NUCLEOTIDE SEQUENCE [LARGE SCALE GENOMIC DNA]</scope>
    <source>
        <strain evidence="3">F-4157</strain>
    </source>
</reference>